<dbReference type="Pfam" id="PF20320">
    <property type="entry name" value="DUF6615"/>
    <property type="match status" value="1"/>
</dbReference>
<name>A0ABV7GQ20_9RHOB</name>
<dbReference type="InterPro" id="IPR046723">
    <property type="entry name" value="DUF6615"/>
</dbReference>
<evidence type="ECO:0000313" key="1">
    <source>
        <dbReference type="EMBL" id="MFC3143550.1"/>
    </source>
</evidence>
<keyword evidence="2" id="KW-1185">Reference proteome</keyword>
<accession>A0ABV7GQ20</accession>
<dbReference type="EMBL" id="JBHRTB010000010">
    <property type="protein sequence ID" value="MFC3143550.1"/>
    <property type="molecule type" value="Genomic_DNA"/>
</dbReference>
<protein>
    <submittedName>
        <fullName evidence="1">DUF6615 family protein</fullName>
    </submittedName>
</protein>
<comment type="caution">
    <text evidence="1">The sequence shown here is derived from an EMBL/GenBank/DDBJ whole genome shotgun (WGS) entry which is preliminary data.</text>
</comment>
<reference evidence="2" key="1">
    <citation type="journal article" date="2019" name="Int. J. Syst. Evol. Microbiol.">
        <title>The Global Catalogue of Microorganisms (GCM) 10K type strain sequencing project: providing services to taxonomists for standard genome sequencing and annotation.</title>
        <authorList>
            <consortium name="The Broad Institute Genomics Platform"/>
            <consortium name="The Broad Institute Genome Sequencing Center for Infectious Disease"/>
            <person name="Wu L."/>
            <person name="Ma J."/>
        </authorList>
    </citation>
    <scope>NUCLEOTIDE SEQUENCE [LARGE SCALE GENOMIC DNA]</scope>
    <source>
        <strain evidence="2">KCTC 52366</strain>
    </source>
</reference>
<sequence length="264" mass="29924">MSVAAGDLRAYLRLLAGQIWHDQDDAFHHGLTLQEETLTETLLLKMARDFSPLGLEVLMFNKGQEGENGADWEWFFDGPECSVGFRIQAKVLKRGEGSPGKYAQLGKPAGQTQKLIDDAKKYGLNPIYIFYNHRWVQNHHLFGPSVQPDWFGRSCWGCSVATAEFIKGISDTKGNPDKNLATVIKGSRPWHRFFRLGKTCGTQKATEHMPGGQEFRPRSPTPEWVIMLREFRSANEEVRRETMDRVLTDRDVQGVALITSRQEG</sequence>
<dbReference type="RefSeq" id="WP_275630834.1">
    <property type="nucleotide sequence ID" value="NZ_JARGYD010000001.1"/>
</dbReference>
<evidence type="ECO:0000313" key="2">
    <source>
        <dbReference type="Proteomes" id="UP001595632"/>
    </source>
</evidence>
<proteinExistence type="predicted"/>
<organism evidence="1 2">
    <name type="scientific">Psychromarinibacter halotolerans</name>
    <dbReference type="NCBI Taxonomy" id="1775175"/>
    <lineage>
        <taxon>Bacteria</taxon>
        <taxon>Pseudomonadati</taxon>
        <taxon>Pseudomonadota</taxon>
        <taxon>Alphaproteobacteria</taxon>
        <taxon>Rhodobacterales</taxon>
        <taxon>Paracoccaceae</taxon>
        <taxon>Psychromarinibacter</taxon>
    </lineage>
</organism>
<gene>
    <name evidence="1" type="ORF">ACFOGP_12575</name>
</gene>
<dbReference type="Proteomes" id="UP001595632">
    <property type="component" value="Unassembled WGS sequence"/>
</dbReference>